<evidence type="ECO:0000313" key="2">
    <source>
        <dbReference type="Proteomes" id="UP000798662"/>
    </source>
</evidence>
<evidence type="ECO:0000313" key="1">
    <source>
        <dbReference type="EMBL" id="KAK1862825.1"/>
    </source>
</evidence>
<sequence>MAWRHKLKRRRAPAGIDIVADALEGYERQMRDAVAEPTDGKTRAETTWRVTKIHWQRNRHVYDLYHVAHAISRELYDWLGRERLVDVPLLSKWRKPGYERLCSLAAISRGGTAYGTTGVCRVPLAQRRGAITPNVVTGCVSCASGDGGPVWWDDPVPEVVARKYAELHGEAALAASLRPGPSGGGGSAAAGATADAEGEEQQGARVFHGAAPPRAAAPGATAAPVGRGAGVRRPSTEEAGRAAAEEQRGSEPRGLPAEEAAKAVGGLTADEAGAVAADEAGGVAADESGGVAVRFINTPSGEDVLAVANPGERLLSVGDGVGLTIPRSCVSGLCGSCTCELQDPSWVPDPAAAADGGDGEDGKPGWQTIRACSTEVRLLDGCTEMVVDVVRMRTSARRGRDPFSRFDGLDTGYEAGAAPKMLGARIEMSCTTCRGLGRHTCYASATWHGVGVAVKRQRPAREIGDPVAAARAEGDFWAELAAHRRLRHPHIVALLGVVVEPGAPRSGWVAKVADWGLAAPAGSGVGVLTGETGTYLFMAPEVIRSEPYGPPADVFSFAILLWALLAGSASPYGYLTPAQAAVGVARRGLRPALPAAAHPGLADLVRACWAGDPAERPSFREVVATLGRLAAEERQAAKAAKSMSWFGW</sequence>
<comment type="caution">
    <text evidence="1">The sequence shown here is derived from an EMBL/GenBank/DDBJ whole genome shotgun (WGS) entry which is preliminary data.</text>
</comment>
<dbReference type="Proteomes" id="UP000798662">
    <property type="component" value="Chromosome 2"/>
</dbReference>
<protein>
    <submittedName>
        <fullName evidence="1">Uncharacterized protein</fullName>
    </submittedName>
</protein>
<reference evidence="1" key="1">
    <citation type="submission" date="2019-11" db="EMBL/GenBank/DDBJ databases">
        <title>Nori genome reveals adaptations in red seaweeds to the harsh intertidal environment.</title>
        <authorList>
            <person name="Wang D."/>
            <person name="Mao Y."/>
        </authorList>
    </citation>
    <scope>NUCLEOTIDE SEQUENCE</scope>
    <source>
        <tissue evidence="1">Gametophyte</tissue>
    </source>
</reference>
<keyword evidence="2" id="KW-1185">Reference proteome</keyword>
<dbReference type="EMBL" id="CM020619">
    <property type="protein sequence ID" value="KAK1862825.1"/>
    <property type="molecule type" value="Genomic_DNA"/>
</dbReference>
<proteinExistence type="predicted"/>
<name>A0ACC3BY80_PYRYE</name>
<gene>
    <name evidence="1" type="ORF">I4F81_005392</name>
</gene>
<organism evidence="1 2">
    <name type="scientific">Pyropia yezoensis</name>
    <name type="common">Susabi-nori</name>
    <name type="synonym">Porphyra yezoensis</name>
    <dbReference type="NCBI Taxonomy" id="2788"/>
    <lineage>
        <taxon>Eukaryota</taxon>
        <taxon>Rhodophyta</taxon>
        <taxon>Bangiophyceae</taxon>
        <taxon>Bangiales</taxon>
        <taxon>Bangiaceae</taxon>
        <taxon>Pyropia</taxon>
    </lineage>
</organism>
<accession>A0ACC3BY80</accession>